<evidence type="ECO:0000256" key="1">
    <source>
        <dbReference type="SAM" id="MobiDB-lite"/>
    </source>
</evidence>
<dbReference type="PANTHER" id="PTHR33738">
    <property type="entry name" value="EMB|CAB82975.1"/>
    <property type="match status" value="1"/>
</dbReference>
<protein>
    <submittedName>
        <fullName evidence="3">Uncharacterized protein</fullName>
    </submittedName>
</protein>
<feature type="region of interest" description="Disordered" evidence="1">
    <location>
        <begin position="1"/>
        <end position="37"/>
    </location>
</feature>
<dbReference type="PANTHER" id="PTHR33738:SF1">
    <property type="entry name" value="PLANT_T7H20-70 PROTEIN"/>
    <property type="match status" value="1"/>
</dbReference>
<comment type="caution">
    <text evidence="3">The sequence shown here is derived from an EMBL/GenBank/DDBJ whole genome shotgun (WGS) entry which is preliminary data.</text>
</comment>
<gene>
    <name evidence="3" type="ORF">L1049_008822</name>
</gene>
<dbReference type="AlphaFoldDB" id="A0AAP0X2J6"/>
<keyword evidence="2" id="KW-0812">Transmembrane</keyword>
<evidence type="ECO:0000256" key="2">
    <source>
        <dbReference type="SAM" id="Phobius"/>
    </source>
</evidence>
<feature type="compositionally biased region" description="Low complexity" evidence="1">
    <location>
        <begin position="28"/>
        <end position="37"/>
    </location>
</feature>
<dbReference type="Proteomes" id="UP001415857">
    <property type="component" value="Unassembled WGS sequence"/>
</dbReference>
<organism evidence="3 4">
    <name type="scientific">Liquidambar formosana</name>
    <name type="common">Formosan gum</name>
    <dbReference type="NCBI Taxonomy" id="63359"/>
    <lineage>
        <taxon>Eukaryota</taxon>
        <taxon>Viridiplantae</taxon>
        <taxon>Streptophyta</taxon>
        <taxon>Embryophyta</taxon>
        <taxon>Tracheophyta</taxon>
        <taxon>Spermatophyta</taxon>
        <taxon>Magnoliopsida</taxon>
        <taxon>eudicotyledons</taxon>
        <taxon>Gunneridae</taxon>
        <taxon>Pentapetalae</taxon>
        <taxon>Saxifragales</taxon>
        <taxon>Altingiaceae</taxon>
        <taxon>Liquidambar</taxon>
    </lineage>
</organism>
<sequence>MEGRKQAGSSSSSSFTSDLFGTKESYPSPSSSTGIFGSIFSPSSKVLGRESLRSEVIGKKQEGNEVWNTKPGAPDNNYWSTEGENKSVANRDMGFIYQEERAQQPCHYSSSIYYGGQDIYAHPQNSQSSGLHSSVKKDGGEDDTGSASRGNWWQGKNISKIYEKKKSLHFCTVIIIFFYNVYFLSFSFRVSLLLGAFLPGHRLFHILY</sequence>
<keyword evidence="4" id="KW-1185">Reference proteome</keyword>
<keyword evidence="2" id="KW-1133">Transmembrane helix</keyword>
<keyword evidence="2" id="KW-0472">Membrane</keyword>
<accession>A0AAP0X2J6</accession>
<name>A0AAP0X2J6_LIQFO</name>
<reference evidence="3 4" key="1">
    <citation type="journal article" date="2024" name="Plant J.">
        <title>Genome sequences and population genomics reveal climatic adaptation and genomic divergence between two closely related sweetgum species.</title>
        <authorList>
            <person name="Xu W.Q."/>
            <person name="Ren C.Q."/>
            <person name="Zhang X.Y."/>
            <person name="Comes H.P."/>
            <person name="Liu X.H."/>
            <person name="Li Y.G."/>
            <person name="Kettle C.J."/>
            <person name="Jalonen R."/>
            <person name="Gaisberger H."/>
            <person name="Ma Y.Z."/>
            <person name="Qiu Y.X."/>
        </authorList>
    </citation>
    <scope>NUCLEOTIDE SEQUENCE [LARGE SCALE GENOMIC DNA]</scope>
    <source>
        <strain evidence="3">Hangzhou</strain>
    </source>
</reference>
<feature type="region of interest" description="Disordered" evidence="1">
    <location>
        <begin position="56"/>
        <end position="84"/>
    </location>
</feature>
<evidence type="ECO:0000313" key="4">
    <source>
        <dbReference type="Proteomes" id="UP001415857"/>
    </source>
</evidence>
<dbReference type="EMBL" id="JBBPBK010000002">
    <property type="protein sequence ID" value="KAK9290649.1"/>
    <property type="molecule type" value="Genomic_DNA"/>
</dbReference>
<proteinExistence type="predicted"/>
<evidence type="ECO:0000313" key="3">
    <source>
        <dbReference type="EMBL" id="KAK9290649.1"/>
    </source>
</evidence>
<feature type="transmembrane region" description="Helical" evidence="2">
    <location>
        <begin position="170"/>
        <end position="198"/>
    </location>
</feature>
<feature type="region of interest" description="Disordered" evidence="1">
    <location>
        <begin position="125"/>
        <end position="148"/>
    </location>
</feature>